<name>A0A176S6L9_9GAMM</name>
<protein>
    <submittedName>
        <fullName evidence="6">Carboxyl-terminal protease family protein</fullName>
    </submittedName>
</protein>
<dbReference type="SUPFAM" id="SSF52096">
    <property type="entry name" value="ClpP/crotonase"/>
    <property type="match status" value="1"/>
</dbReference>
<dbReference type="AlphaFoldDB" id="A0A176S6L9"/>
<dbReference type="InterPro" id="IPR005151">
    <property type="entry name" value="Tail-specific_protease"/>
</dbReference>
<proteinExistence type="predicted"/>
<dbReference type="InterPro" id="IPR029045">
    <property type="entry name" value="ClpP/crotonase-like_dom_sf"/>
</dbReference>
<dbReference type="PANTHER" id="PTHR32060:SF30">
    <property type="entry name" value="CARBOXY-TERMINAL PROCESSING PROTEASE CTPA"/>
    <property type="match status" value="1"/>
</dbReference>
<dbReference type="Gene3D" id="3.90.226.10">
    <property type="entry name" value="2-enoyl-CoA Hydratase, Chain A, domain 1"/>
    <property type="match status" value="1"/>
</dbReference>
<dbReference type="EMBL" id="LUTY01000166">
    <property type="protein sequence ID" value="OAD23782.1"/>
    <property type="molecule type" value="Genomic_DNA"/>
</dbReference>
<gene>
    <name evidence="6" type="ORF">THIOM_000375</name>
</gene>
<evidence type="ECO:0000256" key="4">
    <source>
        <dbReference type="SAM" id="MobiDB-lite"/>
    </source>
</evidence>
<reference evidence="6 7" key="1">
    <citation type="submission" date="2016-05" db="EMBL/GenBank/DDBJ databases">
        <title>Single-cell genome of chain-forming Candidatus Thiomargarita nelsonii and comparison to other large sulfur-oxidizing bacteria.</title>
        <authorList>
            <person name="Winkel M."/>
            <person name="Salman V."/>
            <person name="Woyke T."/>
            <person name="Schulz-Vogt H."/>
            <person name="Richter M."/>
            <person name="Flood B."/>
            <person name="Bailey J."/>
            <person name="Amann R."/>
            <person name="Mussmann M."/>
        </authorList>
    </citation>
    <scope>NUCLEOTIDE SEQUENCE [LARGE SCALE GENOMIC DNA]</scope>
    <source>
        <strain evidence="6 7">THI036</strain>
    </source>
</reference>
<evidence type="ECO:0000313" key="6">
    <source>
        <dbReference type="EMBL" id="OAD23782.1"/>
    </source>
</evidence>
<dbReference type="GO" id="GO:0004175">
    <property type="term" value="F:endopeptidase activity"/>
    <property type="evidence" value="ECO:0007669"/>
    <property type="project" value="TreeGrafter"/>
</dbReference>
<dbReference type="PANTHER" id="PTHR32060">
    <property type="entry name" value="TAIL-SPECIFIC PROTEASE"/>
    <property type="match status" value="1"/>
</dbReference>
<dbReference type="NCBIfam" id="TIGR00225">
    <property type="entry name" value="prc"/>
    <property type="match status" value="1"/>
</dbReference>
<evidence type="ECO:0000259" key="5">
    <source>
        <dbReference type="SMART" id="SM00245"/>
    </source>
</evidence>
<evidence type="ECO:0000256" key="2">
    <source>
        <dbReference type="ARBA" id="ARBA00022801"/>
    </source>
</evidence>
<keyword evidence="3" id="KW-0720">Serine protease</keyword>
<evidence type="ECO:0000256" key="1">
    <source>
        <dbReference type="ARBA" id="ARBA00022670"/>
    </source>
</evidence>
<comment type="caution">
    <text evidence="6">The sequence shown here is derived from an EMBL/GenBank/DDBJ whole genome shotgun (WGS) entry which is preliminary data.</text>
</comment>
<feature type="domain" description="Tail specific protease" evidence="5">
    <location>
        <begin position="28"/>
        <end position="220"/>
    </location>
</feature>
<dbReference type="CDD" id="cd07560">
    <property type="entry name" value="Peptidase_S41_CPP"/>
    <property type="match status" value="1"/>
</dbReference>
<dbReference type="InterPro" id="IPR004447">
    <property type="entry name" value="Peptidase_S41A"/>
</dbReference>
<dbReference type="Gene3D" id="2.30.42.10">
    <property type="match status" value="1"/>
</dbReference>
<keyword evidence="2" id="KW-0378">Hydrolase</keyword>
<dbReference type="PATRIC" id="fig|1003181.4.peg.553"/>
<evidence type="ECO:0000313" key="7">
    <source>
        <dbReference type="Proteomes" id="UP000076962"/>
    </source>
</evidence>
<dbReference type="Pfam" id="PF03572">
    <property type="entry name" value="Peptidase_S41"/>
    <property type="match status" value="1"/>
</dbReference>
<sequence>MTLTDAVKIMRGKPGTSIKLTIVRDSEDKPIHVTIVRDIIKVKSVKSRTLAPGYGYVRISHFQTQTVRDLEKVINALKKENKGHLNGLVLDLRNNPGGVLNAAVGVSDSFLPKGLIVYTEGRVDDSSFKFKAHPRDLVNGAPMVVLVNGGSASASEIVAGALQDHKRAIIMGTKTFGKGSVQTILPMNNDAALKLTTARYYTPSGRSIQAEGIEPDIVLSKVEIASVEQEEGYLKEADLTGHLENGNSDKSSKSKKKNGTADEAEEPLIKRDYAVYEALNLLKGLNIIKTHRN</sequence>
<dbReference type="InterPro" id="IPR036034">
    <property type="entry name" value="PDZ_sf"/>
</dbReference>
<dbReference type="SMART" id="SM00245">
    <property type="entry name" value="TSPc"/>
    <property type="match status" value="1"/>
</dbReference>
<dbReference type="GO" id="GO:0030288">
    <property type="term" value="C:outer membrane-bounded periplasmic space"/>
    <property type="evidence" value="ECO:0007669"/>
    <property type="project" value="TreeGrafter"/>
</dbReference>
<keyword evidence="7" id="KW-1185">Reference proteome</keyword>
<dbReference type="Proteomes" id="UP000076962">
    <property type="component" value="Unassembled WGS sequence"/>
</dbReference>
<dbReference type="FunFam" id="3.90.226.10:FF:000029">
    <property type="entry name" value="Peptidase, S41 family"/>
    <property type="match status" value="1"/>
</dbReference>
<dbReference type="GO" id="GO:0008236">
    <property type="term" value="F:serine-type peptidase activity"/>
    <property type="evidence" value="ECO:0007669"/>
    <property type="project" value="UniProtKB-KW"/>
</dbReference>
<accession>A0A176S6L9</accession>
<feature type="region of interest" description="Disordered" evidence="4">
    <location>
        <begin position="235"/>
        <end position="264"/>
    </location>
</feature>
<dbReference type="GO" id="GO:0006508">
    <property type="term" value="P:proteolysis"/>
    <property type="evidence" value="ECO:0007669"/>
    <property type="project" value="UniProtKB-KW"/>
</dbReference>
<organism evidence="6 7">
    <name type="scientific">Candidatus Thiomargarita nelsonii</name>
    <dbReference type="NCBI Taxonomy" id="1003181"/>
    <lineage>
        <taxon>Bacteria</taxon>
        <taxon>Pseudomonadati</taxon>
        <taxon>Pseudomonadota</taxon>
        <taxon>Gammaproteobacteria</taxon>
        <taxon>Thiotrichales</taxon>
        <taxon>Thiotrichaceae</taxon>
        <taxon>Thiomargarita</taxon>
    </lineage>
</organism>
<dbReference type="GO" id="GO:0007165">
    <property type="term" value="P:signal transduction"/>
    <property type="evidence" value="ECO:0007669"/>
    <property type="project" value="TreeGrafter"/>
</dbReference>
<keyword evidence="1 6" id="KW-0645">Protease</keyword>
<evidence type="ECO:0000256" key="3">
    <source>
        <dbReference type="ARBA" id="ARBA00022825"/>
    </source>
</evidence>